<sequence>MEKGTPESSEAPACVWREVETYARRKVQDFVHAVLEEEVTEMRTRVKSQGRAAHRAGGLPAV</sequence>
<accession>F8CA98</accession>
<proteinExistence type="predicted"/>
<evidence type="ECO:0000313" key="1">
    <source>
        <dbReference type="EMBL" id="AEI64555.1"/>
    </source>
</evidence>
<protein>
    <submittedName>
        <fullName evidence="1">Uncharacterized protein</fullName>
    </submittedName>
</protein>
<dbReference type="STRING" id="483219.LILAB_13240"/>
<dbReference type="HOGENOM" id="CLU_2899458_0_0_7"/>
<reference evidence="1 2" key="1">
    <citation type="journal article" date="2011" name="J. Bacteriol.">
        <title>Genome sequence of the halotolerant marine bacterium Myxococcus fulvus HW-1.</title>
        <authorList>
            <person name="Li Z.F."/>
            <person name="Li X."/>
            <person name="Liu H."/>
            <person name="Liu X."/>
            <person name="Han K."/>
            <person name="Wu Z.H."/>
            <person name="Hu W."/>
            <person name="Li F.F."/>
            <person name="Li Y.Z."/>
        </authorList>
    </citation>
    <scope>NUCLEOTIDE SEQUENCE [LARGE SCALE GENOMIC DNA]</scope>
    <source>
        <strain evidence="2">ATCC BAA-855 / HW-1</strain>
    </source>
</reference>
<evidence type="ECO:0000313" key="2">
    <source>
        <dbReference type="Proteomes" id="UP000000488"/>
    </source>
</evidence>
<gene>
    <name evidence="1" type="ordered locus">LILAB_13240</name>
</gene>
<dbReference type="EMBL" id="CP002830">
    <property type="protein sequence ID" value="AEI64555.1"/>
    <property type="molecule type" value="Genomic_DNA"/>
</dbReference>
<name>F8CA98_MYXFH</name>
<dbReference type="Proteomes" id="UP000000488">
    <property type="component" value="Chromosome"/>
</dbReference>
<organism evidence="1 2">
    <name type="scientific">Myxococcus fulvus (strain ATCC BAA-855 / HW-1)</name>
    <dbReference type="NCBI Taxonomy" id="483219"/>
    <lineage>
        <taxon>Bacteria</taxon>
        <taxon>Pseudomonadati</taxon>
        <taxon>Myxococcota</taxon>
        <taxon>Myxococcia</taxon>
        <taxon>Myxococcales</taxon>
        <taxon>Cystobacterineae</taxon>
        <taxon>Myxococcaceae</taxon>
        <taxon>Myxococcus</taxon>
    </lineage>
</organism>
<dbReference type="AlphaFoldDB" id="F8CA98"/>
<dbReference type="KEGG" id="mfu:LILAB_13240"/>